<dbReference type="Proteomes" id="UP000266441">
    <property type="component" value="Unassembled WGS sequence"/>
</dbReference>
<organism evidence="1 2">
    <name type="scientific">Mariniphaga sediminis</name>
    <dbReference type="NCBI Taxonomy" id="1628158"/>
    <lineage>
        <taxon>Bacteria</taxon>
        <taxon>Pseudomonadati</taxon>
        <taxon>Bacteroidota</taxon>
        <taxon>Bacteroidia</taxon>
        <taxon>Marinilabiliales</taxon>
        <taxon>Prolixibacteraceae</taxon>
        <taxon>Mariniphaga</taxon>
    </lineage>
</organism>
<comment type="caution">
    <text evidence="1">The sequence shown here is derived from an EMBL/GenBank/DDBJ whole genome shotgun (WGS) entry which is preliminary data.</text>
</comment>
<dbReference type="EMBL" id="QWET01000006">
    <property type="protein sequence ID" value="RIH65341.1"/>
    <property type="molecule type" value="Genomic_DNA"/>
</dbReference>
<dbReference type="AlphaFoldDB" id="A0A399D3N8"/>
<dbReference type="InterPro" id="IPR045538">
    <property type="entry name" value="CIS_TMP"/>
</dbReference>
<accession>A0A399D3N8</accession>
<name>A0A399D3N8_9BACT</name>
<proteinExistence type="predicted"/>
<sequence>MVVEINTDSQESAYAIKNDIGEFLEKELFPRLEKILDQFDYTGGVVRFNSLNLEIAPLRFSNVKDIEPEITRKLAEKLESSVGLVNGKKVETFEGEKVESISTTGNRENTFLFFLENGYLPWFGKEEYIAELTDLQNWQKSLTESNFSDRLRAVLQKKTEAISRFVLQFEPEVAEHFLLQIFPEFRDVKKWMLTNTEKQTSQFRRRFLQFLLLVSTGHHEKHVLQTASDLLQMVYNAESSASEKRKERAVSEVKEILGKVVDLLMKVEPVRKDELEKIRRLSHFPKFGKPKPADLKSDTNEAFVPKESTNGKGNLKDISALEKDRGNSAFLEEEGEIAVSNAGLILLHPFLKPFFRTIEITNKKGIITEARRHLAVQMVHYLATGEEDFFEGNLVFGKFLCGIPLETPVPRESLLTQHEKNEANLLLDEVIKHWAALKNTSPDGLRQMFLQRNGKLFKKEKNYKLVVERKAQDILLEKLAWNISLVKIPWLKELLYVDW</sequence>
<gene>
    <name evidence="1" type="ORF">D1164_09430</name>
</gene>
<reference evidence="1 2" key="1">
    <citation type="journal article" date="2015" name="Int. J. Syst. Evol. Microbiol.">
        <title>Mariniphaga sediminis sp. nov., isolated from coastal sediment.</title>
        <authorList>
            <person name="Wang F.Q."/>
            <person name="Shen Q.Y."/>
            <person name="Chen G.J."/>
            <person name="Du Z.J."/>
        </authorList>
    </citation>
    <scope>NUCLEOTIDE SEQUENCE [LARGE SCALE GENOMIC DNA]</scope>
    <source>
        <strain evidence="1 2">SY21</strain>
    </source>
</reference>
<dbReference type="Pfam" id="PF19268">
    <property type="entry name" value="CIS_TMP"/>
    <property type="match status" value="1"/>
</dbReference>
<evidence type="ECO:0000313" key="2">
    <source>
        <dbReference type="Proteomes" id="UP000266441"/>
    </source>
</evidence>
<evidence type="ECO:0000313" key="1">
    <source>
        <dbReference type="EMBL" id="RIH65341.1"/>
    </source>
</evidence>
<protein>
    <submittedName>
        <fullName evidence="1">Uncharacterized protein</fullName>
    </submittedName>
</protein>
<keyword evidence="2" id="KW-1185">Reference proteome</keyword>